<gene>
    <name evidence="3" type="ORF">NYF23_02315</name>
</gene>
<feature type="signal peptide" evidence="2">
    <location>
        <begin position="1"/>
        <end position="23"/>
    </location>
</feature>
<feature type="chain" id="PRO_5045543427" evidence="2">
    <location>
        <begin position="24"/>
        <end position="75"/>
    </location>
</feature>
<feature type="transmembrane region" description="Helical" evidence="1">
    <location>
        <begin position="42"/>
        <end position="61"/>
    </location>
</feature>
<organism evidence="3 4">
    <name type="scientific">SAR92 clade bacterium H455</name>
    <dbReference type="NCBI Taxonomy" id="2974818"/>
    <lineage>
        <taxon>Bacteria</taxon>
        <taxon>Pseudomonadati</taxon>
        <taxon>Pseudomonadota</taxon>
        <taxon>Gammaproteobacteria</taxon>
        <taxon>Cellvibrionales</taxon>
        <taxon>Porticoccaceae</taxon>
        <taxon>SAR92 clade</taxon>
    </lineage>
</organism>
<proteinExistence type="predicted"/>
<name>A0ABY5TSH8_9GAMM</name>
<dbReference type="Proteomes" id="UP001059934">
    <property type="component" value="Chromosome"/>
</dbReference>
<evidence type="ECO:0000313" key="3">
    <source>
        <dbReference type="EMBL" id="UVW35456.1"/>
    </source>
</evidence>
<evidence type="ECO:0000256" key="2">
    <source>
        <dbReference type="SAM" id="SignalP"/>
    </source>
</evidence>
<keyword evidence="2" id="KW-0732">Signal</keyword>
<accession>A0ABY5TSH8</accession>
<evidence type="ECO:0000313" key="4">
    <source>
        <dbReference type="Proteomes" id="UP001059934"/>
    </source>
</evidence>
<keyword evidence="4" id="KW-1185">Reference proteome</keyword>
<keyword evidence="1" id="KW-1133">Transmembrane helix</keyword>
<dbReference type="EMBL" id="CP103416">
    <property type="protein sequence ID" value="UVW35456.1"/>
    <property type="molecule type" value="Genomic_DNA"/>
</dbReference>
<keyword evidence="1" id="KW-0472">Membrane</keyword>
<keyword evidence="1" id="KW-0812">Transmembrane</keyword>
<protein>
    <submittedName>
        <fullName evidence="3">Uncharacterized protein</fullName>
    </submittedName>
</protein>
<reference evidence="3" key="1">
    <citation type="submission" date="2022-08" db="EMBL/GenBank/DDBJ databases">
        <title>Catabolic pathway analysis in culturable SAR92 clade bacteria reveals their overlooked roles in DMSP degradation in coastal seas.</title>
        <authorList>
            <person name="He X."/>
            <person name="Zhang X."/>
            <person name="Zhang Y."/>
        </authorList>
    </citation>
    <scope>NUCLEOTIDE SEQUENCE</scope>
    <source>
        <strain evidence="3">H455</strain>
    </source>
</reference>
<evidence type="ECO:0000256" key="1">
    <source>
        <dbReference type="SAM" id="Phobius"/>
    </source>
</evidence>
<sequence>MTNFFNRLTLGTALLFGQSAAQAHSPDSTVLSVFHLISAPDHLGLVVFAMLLLATIASRLLERRKTRAIKISSED</sequence>